<evidence type="ECO:0000313" key="12">
    <source>
        <dbReference type="Proteomes" id="UP000257014"/>
    </source>
</evidence>
<dbReference type="HAMAP" id="MF_00083">
    <property type="entry name" value="Pept_tRNA_hydro_bact"/>
    <property type="match status" value="1"/>
</dbReference>
<dbReference type="GO" id="GO:0000049">
    <property type="term" value="F:tRNA binding"/>
    <property type="evidence" value="ECO:0007669"/>
    <property type="project" value="UniProtKB-UniRule"/>
</dbReference>
<comment type="function">
    <text evidence="8">Catalyzes the release of premature peptidyl moieties from peptidyl-tRNA molecules trapped in stalled 50S ribosomal subunits, and thus maintains levels of free tRNAs and 50S ribosomes.</text>
</comment>
<evidence type="ECO:0000256" key="7">
    <source>
        <dbReference type="ARBA" id="ARBA00050038"/>
    </source>
</evidence>
<dbReference type="InterPro" id="IPR036416">
    <property type="entry name" value="Pept_tRNA_hydro_sf"/>
</dbReference>
<feature type="binding site" evidence="8">
    <location>
        <position position="98"/>
    </location>
    <ligand>
        <name>tRNA</name>
        <dbReference type="ChEBI" id="CHEBI:17843"/>
    </ligand>
</feature>
<dbReference type="PANTHER" id="PTHR17224:SF1">
    <property type="entry name" value="PEPTIDYL-TRNA HYDROLASE"/>
    <property type="match status" value="1"/>
</dbReference>
<feature type="binding site" evidence="8">
    <location>
        <position position="46"/>
    </location>
    <ligand>
        <name>tRNA</name>
        <dbReference type="ChEBI" id="CHEBI:17843"/>
    </ligand>
</feature>
<name>A0A3E0K8Y5_9BACI</name>
<evidence type="ECO:0000256" key="8">
    <source>
        <dbReference type="HAMAP-Rule" id="MF_00083"/>
    </source>
</evidence>
<feature type="site" description="Discriminates between blocked and unblocked aminoacyl-tRNA" evidence="8">
    <location>
        <position position="41"/>
    </location>
</feature>
<reference evidence="11 12" key="1">
    <citation type="submission" date="2018-03" db="EMBL/GenBank/DDBJ databases">
        <authorList>
            <person name="Keele B.F."/>
        </authorList>
    </citation>
    <scope>NUCLEOTIDE SEQUENCE [LARGE SCALE GENOMIC DNA]</scope>
    <source>
        <strain evidence="11">ZCTH4_d</strain>
    </source>
</reference>
<dbReference type="GO" id="GO:0004045">
    <property type="term" value="F:peptidyl-tRNA hydrolase activity"/>
    <property type="evidence" value="ECO:0007669"/>
    <property type="project" value="UniProtKB-UniRule"/>
</dbReference>
<dbReference type="Proteomes" id="UP000257014">
    <property type="component" value="Unassembled WGS sequence"/>
</dbReference>
<dbReference type="Pfam" id="PF01195">
    <property type="entry name" value="Pept_tRNA_hydro"/>
    <property type="match status" value="1"/>
</dbReference>
<keyword evidence="4 8" id="KW-0694">RNA-binding</keyword>
<dbReference type="GO" id="GO:0006515">
    <property type="term" value="P:protein quality control for misfolded or incompletely synthesized proteins"/>
    <property type="evidence" value="ECO:0007669"/>
    <property type="project" value="UniProtKB-UniRule"/>
</dbReference>
<comment type="catalytic activity">
    <reaction evidence="6 8 9">
        <text>an N-acyl-L-alpha-aminoacyl-tRNA + H2O = an N-acyl-L-amino acid + a tRNA + H(+)</text>
        <dbReference type="Rhea" id="RHEA:54448"/>
        <dbReference type="Rhea" id="RHEA-COMP:10123"/>
        <dbReference type="Rhea" id="RHEA-COMP:13883"/>
        <dbReference type="ChEBI" id="CHEBI:15377"/>
        <dbReference type="ChEBI" id="CHEBI:15378"/>
        <dbReference type="ChEBI" id="CHEBI:59874"/>
        <dbReference type="ChEBI" id="CHEBI:78442"/>
        <dbReference type="ChEBI" id="CHEBI:138191"/>
        <dbReference type="EC" id="3.1.1.29"/>
    </reaction>
</comment>
<dbReference type="CDD" id="cd00462">
    <property type="entry name" value="PTH"/>
    <property type="match status" value="1"/>
</dbReference>
<dbReference type="InterPro" id="IPR018171">
    <property type="entry name" value="Pept_tRNA_hydro_CS"/>
</dbReference>
<comment type="subcellular location">
    <subcellularLocation>
        <location evidence="8">Cytoplasm</location>
    </subcellularLocation>
</comment>
<keyword evidence="8" id="KW-0963">Cytoplasm</keyword>
<protein>
    <recommendedName>
        <fullName evidence="7 8">Peptidyl-tRNA hydrolase</fullName>
        <shortName evidence="8">Pth</shortName>
        <ecNumber evidence="1 8">3.1.1.29</ecNumber>
    </recommendedName>
</protein>
<evidence type="ECO:0000256" key="9">
    <source>
        <dbReference type="RuleBase" id="RU000673"/>
    </source>
</evidence>
<comment type="similarity">
    <text evidence="5 8 10">Belongs to the PTH family.</text>
</comment>
<dbReference type="FunFam" id="3.40.50.1470:FF:000001">
    <property type="entry name" value="Peptidyl-tRNA hydrolase"/>
    <property type="match status" value="1"/>
</dbReference>
<evidence type="ECO:0000256" key="1">
    <source>
        <dbReference type="ARBA" id="ARBA00013260"/>
    </source>
</evidence>
<comment type="caution">
    <text evidence="8">Lacks conserved residue(s) required for the propagation of feature annotation.</text>
</comment>
<feature type="active site" description="Proton acceptor" evidence="8">
    <location>
        <position position="51"/>
    </location>
</feature>
<feature type="site" description="Stabilizes the basic form of H active site to accept a proton" evidence="8">
    <location>
        <position position="123"/>
    </location>
</feature>
<comment type="subunit">
    <text evidence="8">Monomer.</text>
</comment>
<comment type="caution">
    <text evidence="11">The sequence shown here is derived from an EMBL/GenBank/DDBJ whole genome shotgun (WGS) entry which is preliminary data.</text>
</comment>
<evidence type="ECO:0000256" key="4">
    <source>
        <dbReference type="ARBA" id="ARBA00022884"/>
    </source>
</evidence>
<comment type="function">
    <text evidence="8">Hydrolyzes ribosome-free peptidyl-tRNAs (with 1 or more amino acids incorporated), which drop off the ribosome during protein synthesis, or as a result of ribosome stalling.</text>
</comment>
<dbReference type="AlphaFoldDB" id="A0A3E0K8Y5"/>
<evidence type="ECO:0000256" key="5">
    <source>
        <dbReference type="ARBA" id="ARBA00038063"/>
    </source>
</evidence>
<organism evidence="11 12">
    <name type="scientific">Caldibacillus debilis</name>
    <dbReference type="NCBI Taxonomy" id="301148"/>
    <lineage>
        <taxon>Bacteria</taxon>
        <taxon>Bacillati</taxon>
        <taxon>Bacillota</taxon>
        <taxon>Bacilli</taxon>
        <taxon>Bacillales</taxon>
        <taxon>Bacillaceae</taxon>
        <taxon>Caldibacillus</taxon>
    </lineage>
</organism>
<keyword evidence="2 8" id="KW-0820">tRNA-binding</keyword>
<accession>A0A3E0K8Y5</accession>
<dbReference type="GO" id="GO:0072344">
    <property type="term" value="P:rescue of stalled ribosome"/>
    <property type="evidence" value="ECO:0007669"/>
    <property type="project" value="UniProtKB-UniRule"/>
</dbReference>
<dbReference type="EC" id="3.1.1.29" evidence="1 8"/>
<dbReference type="PROSITE" id="PS01195">
    <property type="entry name" value="PEPT_TRNA_HYDROL_1"/>
    <property type="match status" value="1"/>
</dbReference>
<keyword evidence="3 8" id="KW-0378">Hydrolase</keyword>
<sequence>MNHDRKRKEVTIVHRLPPFYSVEPAWPKGVLDMKLIAGLGNPGEGYKETRHNIGFAVIDLLSRKFQIPLDQSKFRGLFGKGKVNGEDVILLKPMTYMNASGESVKPLLDYYRIPPGNLLVIYDELDLPVGKIRLRFKGSDGGHRGMKSIITRLGTEEFNRIRIGIGRPERGYPIVDYVLGRFSPEEKPVIDEMVQKAADACEMWLEKPFLEVMNVYNKAVE</sequence>
<dbReference type="EMBL" id="QEWE01000006">
    <property type="protein sequence ID" value="REJ31343.1"/>
    <property type="molecule type" value="Genomic_DNA"/>
</dbReference>
<feature type="binding site" evidence="8">
    <location>
        <position position="96"/>
    </location>
    <ligand>
        <name>tRNA</name>
        <dbReference type="ChEBI" id="CHEBI:17843"/>
    </ligand>
</feature>
<gene>
    <name evidence="8" type="primary">pth</name>
    <name evidence="11" type="ORF">C6P37_01510</name>
</gene>
<evidence type="ECO:0000256" key="3">
    <source>
        <dbReference type="ARBA" id="ARBA00022801"/>
    </source>
</evidence>
<evidence type="ECO:0000256" key="10">
    <source>
        <dbReference type="RuleBase" id="RU004320"/>
    </source>
</evidence>
<proteinExistence type="inferred from homology"/>
<dbReference type="PANTHER" id="PTHR17224">
    <property type="entry name" value="PEPTIDYL-TRNA HYDROLASE"/>
    <property type="match status" value="1"/>
</dbReference>
<evidence type="ECO:0000256" key="2">
    <source>
        <dbReference type="ARBA" id="ARBA00022555"/>
    </source>
</evidence>
<dbReference type="InterPro" id="IPR001328">
    <property type="entry name" value="Pept_tRNA_hydro"/>
</dbReference>
<dbReference type="Gene3D" id="3.40.50.1470">
    <property type="entry name" value="Peptidyl-tRNA hydrolase"/>
    <property type="match status" value="1"/>
</dbReference>
<evidence type="ECO:0000313" key="11">
    <source>
        <dbReference type="EMBL" id="REJ31343.1"/>
    </source>
</evidence>
<dbReference type="SUPFAM" id="SSF53178">
    <property type="entry name" value="Peptidyl-tRNA hydrolase-like"/>
    <property type="match status" value="1"/>
</dbReference>
<dbReference type="GO" id="GO:0005737">
    <property type="term" value="C:cytoplasm"/>
    <property type="evidence" value="ECO:0007669"/>
    <property type="project" value="UniProtKB-SubCell"/>
</dbReference>
<evidence type="ECO:0000256" key="6">
    <source>
        <dbReference type="ARBA" id="ARBA00048707"/>
    </source>
</evidence>
<dbReference type="NCBIfam" id="TIGR00447">
    <property type="entry name" value="pth"/>
    <property type="match status" value="1"/>
</dbReference>